<dbReference type="PANTHER" id="PTHR41795">
    <property type="entry name" value="EXOPOLYSACCHARIDE SYNTHESIS PROTEIN"/>
    <property type="match status" value="1"/>
</dbReference>
<feature type="transmembrane region" description="Helical" evidence="1">
    <location>
        <begin position="190"/>
        <end position="213"/>
    </location>
</feature>
<evidence type="ECO:0000313" key="3">
    <source>
        <dbReference type="Proteomes" id="UP000532010"/>
    </source>
</evidence>
<comment type="caution">
    <text evidence="2">The sequence shown here is derived from an EMBL/GenBank/DDBJ whole genome shotgun (WGS) entry which is preliminary data.</text>
</comment>
<sequence length="231" mass="25156">MDADLEKTAGPKTSIYREESEFHRAHEHQSASAVLRAVIDEAKGETISIREIIEAFGERAFGFVLILFSLPNCVPNVPGIAGIVGTPVLIFGIQMMLGHKRPWLPGFILRQTVSVSKFKRLIDVAEPRMQKLESYCKPRLLTLFGPLGDRVVGLFAFLVAVSVLIPFPGTNFPPSIALVIASIAVMEEDGYLLIVGYLIGLAGLAYTVTVLGASYHLILAAIHNLPGWLGF</sequence>
<feature type="transmembrane region" description="Helical" evidence="1">
    <location>
        <begin position="151"/>
        <end position="170"/>
    </location>
</feature>
<dbReference type="EMBL" id="JACHWB010000012">
    <property type="protein sequence ID" value="MBB3021617.1"/>
    <property type="molecule type" value="Genomic_DNA"/>
</dbReference>
<dbReference type="Pfam" id="PF06055">
    <property type="entry name" value="ExoD"/>
    <property type="match status" value="1"/>
</dbReference>
<organism evidence="2 3">
    <name type="scientific">Microvirga lupini</name>
    <dbReference type="NCBI Taxonomy" id="420324"/>
    <lineage>
        <taxon>Bacteria</taxon>
        <taxon>Pseudomonadati</taxon>
        <taxon>Pseudomonadota</taxon>
        <taxon>Alphaproteobacteria</taxon>
        <taxon>Hyphomicrobiales</taxon>
        <taxon>Methylobacteriaceae</taxon>
        <taxon>Microvirga</taxon>
    </lineage>
</organism>
<proteinExistence type="predicted"/>
<feature type="transmembrane region" description="Helical" evidence="1">
    <location>
        <begin position="77"/>
        <end position="97"/>
    </location>
</feature>
<dbReference type="PIRSF" id="PIRSF033239">
    <property type="entry name" value="ExoD"/>
    <property type="match status" value="1"/>
</dbReference>
<dbReference type="AlphaFoldDB" id="A0A7W4VRM3"/>
<keyword evidence="1" id="KW-0472">Membrane</keyword>
<evidence type="ECO:0000256" key="1">
    <source>
        <dbReference type="SAM" id="Phobius"/>
    </source>
</evidence>
<evidence type="ECO:0008006" key="4">
    <source>
        <dbReference type="Google" id="ProtNLM"/>
    </source>
</evidence>
<dbReference type="RefSeq" id="WP_183454644.1">
    <property type="nucleotide sequence ID" value="NZ_JACHWB010000012.1"/>
</dbReference>
<keyword evidence="1" id="KW-1133">Transmembrane helix</keyword>
<dbReference type="InterPro" id="IPR010331">
    <property type="entry name" value="ExoD"/>
</dbReference>
<protein>
    <recommendedName>
        <fullName evidence="4">Exopolysaccharide biosynthesis protein</fullName>
    </recommendedName>
</protein>
<gene>
    <name evidence="2" type="ORF">FHR70_004719</name>
</gene>
<keyword evidence="1" id="KW-0812">Transmembrane</keyword>
<evidence type="ECO:0000313" key="2">
    <source>
        <dbReference type="EMBL" id="MBB3021617.1"/>
    </source>
</evidence>
<accession>A0A7W4VRM3</accession>
<reference evidence="2 3" key="1">
    <citation type="submission" date="2020-08" db="EMBL/GenBank/DDBJ databases">
        <title>The Agave Microbiome: Exploring the role of microbial communities in plant adaptations to desert environments.</title>
        <authorList>
            <person name="Partida-Martinez L.P."/>
        </authorList>
    </citation>
    <scope>NUCLEOTIDE SEQUENCE [LARGE SCALE GENOMIC DNA]</scope>
    <source>
        <strain evidence="2 3">AT3.9</strain>
    </source>
</reference>
<dbReference type="Proteomes" id="UP000532010">
    <property type="component" value="Unassembled WGS sequence"/>
</dbReference>
<keyword evidence="3" id="KW-1185">Reference proteome</keyword>
<name>A0A7W4VRM3_9HYPH</name>
<dbReference type="PANTHER" id="PTHR41795:SF1">
    <property type="entry name" value="EXOPOLYSACCHARIDE SYNTHESIS PROTEIN"/>
    <property type="match status" value="1"/>
</dbReference>